<dbReference type="FunFam" id="2.40.10.10:FF:000024">
    <property type="entry name" value="Serine protease 53"/>
    <property type="match status" value="1"/>
</dbReference>
<protein>
    <recommendedName>
        <fullName evidence="9">Peptidase S1 domain-containing protein</fullName>
    </recommendedName>
</protein>
<dbReference type="GO" id="GO:0004252">
    <property type="term" value="F:serine-type endopeptidase activity"/>
    <property type="evidence" value="ECO:0007669"/>
    <property type="project" value="InterPro"/>
</dbReference>
<dbReference type="Gene3D" id="2.40.10.10">
    <property type="entry name" value="Trypsin-like serine proteases"/>
    <property type="match status" value="1"/>
</dbReference>
<keyword evidence="3 7" id="KW-0378">Hydrolase</keyword>
<dbReference type="InterPro" id="IPR009003">
    <property type="entry name" value="Peptidase_S1_PA"/>
</dbReference>
<proteinExistence type="predicted"/>
<feature type="domain" description="Peptidase S1" evidence="9">
    <location>
        <begin position="70"/>
        <end position="300"/>
    </location>
</feature>
<sequence length="366" mass="40177">MTLNFYSCITPRLECCGEKLSKQDDYCTQSYYLTYYWYGNHTSSDFLCKNCHSRFLRLSACGRVLINSRIVGGQDASAGMWPWQAVLLQNGEFSCGGSLITDQWVLTAAHCLSIFDLNSTVVHLGVQNRSGDPNAVSRTLDDIVCHPEYDTQTLDNDICLIKLSAPVEFNSYIQPVCLASKDSAFHDGTSSWVTGFGDNGFGSSPEILQEVNVPIVGPNRCRCYYKDGNEITDNMLCAGLENGGKDSCQGDSGGPLVFESSSIWIQGGVVSFGAGCAQAYKPGIYAKVSNYQDWISNTVTGTEPSFVDYLPGNMDMDQYFMCSTMEPPTTTDDDTLFGGAEHLSHFTHIFSLSVLALLLHVFVGRM</sequence>
<dbReference type="CDD" id="cd00190">
    <property type="entry name" value="Tryp_SPc"/>
    <property type="match status" value="1"/>
</dbReference>
<keyword evidence="6" id="KW-0325">Glycoprotein</keyword>
<dbReference type="InterPro" id="IPR001254">
    <property type="entry name" value="Trypsin_dom"/>
</dbReference>
<evidence type="ECO:0000259" key="9">
    <source>
        <dbReference type="PROSITE" id="PS50240"/>
    </source>
</evidence>
<evidence type="ECO:0000256" key="5">
    <source>
        <dbReference type="ARBA" id="ARBA00023157"/>
    </source>
</evidence>
<reference evidence="10" key="1">
    <citation type="submission" date="2025-08" db="UniProtKB">
        <authorList>
            <consortium name="Ensembl"/>
        </authorList>
    </citation>
    <scope>IDENTIFICATION</scope>
</reference>
<evidence type="ECO:0000256" key="2">
    <source>
        <dbReference type="ARBA" id="ARBA00022729"/>
    </source>
</evidence>
<dbReference type="PRINTS" id="PR00722">
    <property type="entry name" value="CHYMOTRYPSIN"/>
</dbReference>
<dbReference type="Pfam" id="PF00089">
    <property type="entry name" value="Trypsin"/>
    <property type="match status" value="1"/>
</dbReference>
<keyword evidence="8" id="KW-0812">Transmembrane</keyword>
<dbReference type="PROSITE" id="PS00134">
    <property type="entry name" value="TRYPSIN_HIS"/>
    <property type="match status" value="1"/>
</dbReference>
<keyword evidence="4 7" id="KW-0720">Serine protease</keyword>
<keyword evidence="2" id="KW-0732">Signal</keyword>
<dbReference type="AlphaFoldDB" id="A0A8C7Y4N1"/>
<evidence type="ECO:0000256" key="3">
    <source>
        <dbReference type="ARBA" id="ARBA00022801"/>
    </source>
</evidence>
<dbReference type="GO" id="GO:0006508">
    <property type="term" value="P:proteolysis"/>
    <property type="evidence" value="ECO:0007669"/>
    <property type="project" value="UniProtKB-KW"/>
</dbReference>
<accession>A0A8C7Y4N1</accession>
<evidence type="ECO:0000256" key="1">
    <source>
        <dbReference type="ARBA" id="ARBA00022670"/>
    </source>
</evidence>
<dbReference type="PROSITE" id="PS50240">
    <property type="entry name" value="TRYPSIN_DOM"/>
    <property type="match status" value="1"/>
</dbReference>
<dbReference type="PANTHER" id="PTHR24253:SF144">
    <property type="entry name" value="CHYMOTRYPSIN-LIKE PROTEASE CTRL-1-RELATED"/>
    <property type="match status" value="1"/>
</dbReference>
<dbReference type="Proteomes" id="UP000694383">
    <property type="component" value="Unplaced"/>
</dbReference>
<evidence type="ECO:0000256" key="7">
    <source>
        <dbReference type="RuleBase" id="RU363034"/>
    </source>
</evidence>
<evidence type="ECO:0000256" key="4">
    <source>
        <dbReference type="ARBA" id="ARBA00022825"/>
    </source>
</evidence>
<dbReference type="GeneTree" id="ENSGT00940000163852"/>
<dbReference type="InterPro" id="IPR033116">
    <property type="entry name" value="TRYPSIN_SER"/>
</dbReference>
<name>A0A8C7Y4N1_9TELE</name>
<keyword evidence="11" id="KW-1185">Reference proteome</keyword>
<evidence type="ECO:0000313" key="10">
    <source>
        <dbReference type="Ensembl" id="ENSOSIP00000023325.1"/>
    </source>
</evidence>
<reference evidence="10" key="2">
    <citation type="submission" date="2025-09" db="UniProtKB">
        <authorList>
            <consortium name="Ensembl"/>
        </authorList>
    </citation>
    <scope>IDENTIFICATION</scope>
</reference>
<keyword evidence="1 7" id="KW-0645">Protease</keyword>
<dbReference type="PANTHER" id="PTHR24253">
    <property type="entry name" value="TRANSMEMBRANE PROTEASE SERINE"/>
    <property type="match status" value="1"/>
</dbReference>
<dbReference type="Ensembl" id="ENSOSIT00000024628.1">
    <property type="protein sequence ID" value="ENSOSIP00000023325.1"/>
    <property type="gene ID" value="ENSOSIG00000012257.1"/>
</dbReference>
<keyword evidence="8" id="KW-0472">Membrane</keyword>
<dbReference type="InterPro" id="IPR001314">
    <property type="entry name" value="Peptidase_S1A"/>
</dbReference>
<evidence type="ECO:0000313" key="11">
    <source>
        <dbReference type="Proteomes" id="UP000694383"/>
    </source>
</evidence>
<evidence type="ECO:0000256" key="8">
    <source>
        <dbReference type="SAM" id="Phobius"/>
    </source>
</evidence>
<organism evidence="10 11">
    <name type="scientific">Oryzias sinensis</name>
    <name type="common">Chinese medaka</name>
    <dbReference type="NCBI Taxonomy" id="183150"/>
    <lineage>
        <taxon>Eukaryota</taxon>
        <taxon>Metazoa</taxon>
        <taxon>Chordata</taxon>
        <taxon>Craniata</taxon>
        <taxon>Vertebrata</taxon>
        <taxon>Euteleostomi</taxon>
        <taxon>Actinopterygii</taxon>
        <taxon>Neopterygii</taxon>
        <taxon>Teleostei</taxon>
        <taxon>Neoteleostei</taxon>
        <taxon>Acanthomorphata</taxon>
        <taxon>Ovalentaria</taxon>
        <taxon>Atherinomorphae</taxon>
        <taxon>Beloniformes</taxon>
        <taxon>Adrianichthyidae</taxon>
        <taxon>Oryziinae</taxon>
        <taxon>Oryzias</taxon>
    </lineage>
</organism>
<dbReference type="SUPFAM" id="SSF50494">
    <property type="entry name" value="Trypsin-like serine proteases"/>
    <property type="match status" value="1"/>
</dbReference>
<feature type="transmembrane region" description="Helical" evidence="8">
    <location>
        <begin position="345"/>
        <end position="363"/>
    </location>
</feature>
<dbReference type="InterPro" id="IPR043504">
    <property type="entry name" value="Peptidase_S1_PA_chymotrypsin"/>
</dbReference>
<keyword evidence="5" id="KW-1015">Disulfide bond</keyword>
<dbReference type="PROSITE" id="PS00135">
    <property type="entry name" value="TRYPSIN_SER"/>
    <property type="match status" value="1"/>
</dbReference>
<dbReference type="SMART" id="SM00020">
    <property type="entry name" value="Tryp_SPc"/>
    <property type="match status" value="1"/>
</dbReference>
<dbReference type="InterPro" id="IPR018114">
    <property type="entry name" value="TRYPSIN_HIS"/>
</dbReference>
<evidence type="ECO:0000256" key="6">
    <source>
        <dbReference type="ARBA" id="ARBA00023180"/>
    </source>
</evidence>
<keyword evidence="8" id="KW-1133">Transmembrane helix</keyword>